<organism evidence="2 3">
    <name type="scientific">Ruminococcus difficilis</name>
    <dbReference type="NCBI Taxonomy" id="2763069"/>
    <lineage>
        <taxon>Bacteria</taxon>
        <taxon>Bacillati</taxon>
        <taxon>Bacillota</taxon>
        <taxon>Clostridia</taxon>
        <taxon>Eubacteriales</taxon>
        <taxon>Oscillospiraceae</taxon>
        <taxon>Ruminococcus</taxon>
    </lineage>
</organism>
<dbReference type="AlphaFoldDB" id="A0A935C4J5"/>
<dbReference type="InterPro" id="IPR011009">
    <property type="entry name" value="Kinase-like_dom_sf"/>
</dbReference>
<gene>
    <name evidence="2" type="ORF">JKK62_16930</name>
</gene>
<proteinExistence type="predicted"/>
<evidence type="ECO:0000259" key="1">
    <source>
        <dbReference type="PROSITE" id="PS50011"/>
    </source>
</evidence>
<comment type="caution">
    <text evidence="2">The sequence shown here is derived from an EMBL/GenBank/DDBJ whole genome shotgun (WGS) entry which is preliminary data.</text>
</comment>
<dbReference type="Proteomes" id="UP000633365">
    <property type="component" value="Unassembled WGS sequence"/>
</dbReference>
<sequence length="385" mass="43369">MKCLGINGEIYSLTNIIASGAEGHIFAIEDNDSLLAKIYHPEYVDEEKEKKIVYMISHSLNRELLAYVAWPMDALYDGSNKFIGFVMPKLTMDADLNEIYHYPPKGAAEMPYKNKLIIAINICKTVEAIHQSDYIIGDFNPKNIGVDLKTGAVAFMDTDSYHITIDEIANKAFRCKVCLNGYVAPELIERCGQNTYEKASLPTFTNETDNFALAIHIFKLLMNGYTPFNGINHTESISTGSPGVGNMAIERDNYCFKPNNKPQAVAVPPISALPNEIARLFNKAFINGRINPQERPTAFEWKEALEDYEKDLKKCSKNPNHFYKKTLRNCPLCAAEIRYKVQFNHPVNTMGLDNWNISNDFDATKSDLISPSLPDLPESVDEGWD</sequence>
<dbReference type="EMBL" id="JAEQMG010000198">
    <property type="protein sequence ID" value="MBK6090299.1"/>
    <property type="molecule type" value="Genomic_DNA"/>
</dbReference>
<keyword evidence="3" id="KW-1185">Reference proteome</keyword>
<reference evidence="2" key="1">
    <citation type="submission" date="2021-01" db="EMBL/GenBank/DDBJ databases">
        <title>Genome public.</title>
        <authorList>
            <person name="Liu C."/>
            <person name="Sun Q."/>
        </authorList>
    </citation>
    <scope>NUCLEOTIDE SEQUENCE</scope>
    <source>
        <strain evidence="2">M6</strain>
    </source>
</reference>
<dbReference type="Gene3D" id="1.10.510.10">
    <property type="entry name" value="Transferase(Phosphotransferase) domain 1"/>
    <property type="match status" value="1"/>
</dbReference>
<feature type="domain" description="Protein kinase" evidence="1">
    <location>
        <begin position="11"/>
        <end position="309"/>
    </location>
</feature>
<evidence type="ECO:0000313" key="3">
    <source>
        <dbReference type="Proteomes" id="UP000633365"/>
    </source>
</evidence>
<dbReference type="SUPFAM" id="SSF56112">
    <property type="entry name" value="Protein kinase-like (PK-like)"/>
    <property type="match status" value="1"/>
</dbReference>
<dbReference type="RefSeq" id="WP_201428955.1">
    <property type="nucleotide sequence ID" value="NZ_JAEQMG010000198.1"/>
</dbReference>
<dbReference type="GO" id="GO:0005524">
    <property type="term" value="F:ATP binding"/>
    <property type="evidence" value="ECO:0007669"/>
    <property type="project" value="InterPro"/>
</dbReference>
<accession>A0A935C4J5</accession>
<dbReference type="PROSITE" id="PS50011">
    <property type="entry name" value="PROTEIN_KINASE_DOM"/>
    <property type="match status" value="1"/>
</dbReference>
<dbReference type="GO" id="GO:0004672">
    <property type="term" value="F:protein kinase activity"/>
    <property type="evidence" value="ECO:0007669"/>
    <property type="project" value="InterPro"/>
</dbReference>
<name>A0A935C4J5_9FIRM</name>
<dbReference type="InterPro" id="IPR000719">
    <property type="entry name" value="Prot_kinase_dom"/>
</dbReference>
<evidence type="ECO:0000313" key="2">
    <source>
        <dbReference type="EMBL" id="MBK6090299.1"/>
    </source>
</evidence>
<protein>
    <recommendedName>
        <fullName evidence="1">Protein kinase domain-containing protein</fullName>
    </recommendedName>
</protein>